<dbReference type="NCBIfam" id="TIGR03288">
    <property type="entry name" value="CoB_CoM_SS_B"/>
    <property type="match status" value="1"/>
</dbReference>
<sequence>YYIEVGIMDFNKKWNYGFFLGCVIPNRYPMIATSIRSVFDVLGVTLHELKGASCCPAPGVFRSFHSSTWELIAARNLSIAEELNVSPLTGCNGCYSTLKDAWYEFQHNPEKKKEVNEFLAKIGRKFEGTCEPKHVVQVLYLDIGKDYIKDYIRIKFKDLRCAVHYGCHIVKPSEKRPWNGKYEYPTFLDEIVELTGAKSVDYLNKYMCCGAGGAVRTAVKEVSADFTREKLTNMRSAGVDIIITCCPFCHLQFDLGQVEVNNIYKDIIGEPFNIPVVYITQLLGLAMGIDPHKLGLIKNHELKNVTPFIPVNPFLKLIKNNFVVAHNGRS</sequence>
<evidence type="ECO:0000313" key="6">
    <source>
        <dbReference type="EMBL" id="KKL12301.1"/>
    </source>
</evidence>
<dbReference type="Pfam" id="PF02754">
    <property type="entry name" value="CCG"/>
    <property type="match status" value="2"/>
</dbReference>
<name>A0A0F9D3E8_9ZZZZ</name>
<evidence type="ECO:0000256" key="4">
    <source>
        <dbReference type="ARBA" id="ARBA00023002"/>
    </source>
</evidence>
<comment type="caution">
    <text evidence="6">The sequence shown here is derived from an EMBL/GenBank/DDBJ whole genome shotgun (WGS) entry which is preliminary data.</text>
</comment>
<feature type="domain" description="Cysteine-rich" evidence="5">
    <location>
        <begin position="17"/>
        <end position="99"/>
    </location>
</feature>
<dbReference type="InterPro" id="IPR017678">
    <property type="entry name" value="CoB/CoM_hetero-S_Rdtase_bsu"/>
</dbReference>
<gene>
    <name evidence="6" type="ORF">LCGC14_2537120</name>
</gene>
<dbReference type="InterPro" id="IPR004017">
    <property type="entry name" value="Cys_rich_dom"/>
</dbReference>
<dbReference type="Gene3D" id="1.20.1050.140">
    <property type="match status" value="1"/>
</dbReference>
<dbReference type="EMBL" id="LAZR01041316">
    <property type="protein sequence ID" value="KKL12301.1"/>
    <property type="molecule type" value="Genomic_DNA"/>
</dbReference>
<dbReference type="GO" id="GO:0015948">
    <property type="term" value="P:methanogenesis"/>
    <property type="evidence" value="ECO:0007669"/>
    <property type="project" value="UniProtKB-KW"/>
</dbReference>
<dbReference type="PANTHER" id="PTHR42947:SF1">
    <property type="entry name" value="COB--COM HETERODISULFIDE REDUCTASE SUBUNIT B 1"/>
    <property type="match status" value="1"/>
</dbReference>
<evidence type="ECO:0000256" key="3">
    <source>
        <dbReference type="ARBA" id="ARBA00022994"/>
    </source>
</evidence>
<comment type="pathway">
    <text evidence="1">Cofactor metabolism; coenzyme M-coenzyme B heterodisulfide reduction; coenzyme B and coenzyme M from coenzyme M-coenzyme B heterodisulfide: step 1/1.</text>
</comment>
<keyword evidence="4" id="KW-0560">Oxidoreductase</keyword>
<reference evidence="6" key="1">
    <citation type="journal article" date="2015" name="Nature">
        <title>Complex archaea that bridge the gap between prokaryotes and eukaryotes.</title>
        <authorList>
            <person name="Spang A."/>
            <person name="Saw J.H."/>
            <person name="Jorgensen S.L."/>
            <person name="Zaremba-Niedzwiedzka K."/>
            <person name="Martijn J."/>
            <person name="Lind A.E."/>
            <person name="van Eijk R."/>
            <person name="Schleper C."/>
            <person name="Guy L."/>
            <person name="Ettema T.J."/>
        </authorList>
    </citation>
    <scope>NUCLEOTIDE SEQUENCE</scope>
</reference>
<organism evidence="6">
    <name type="scientific">marine sediment metagenome</name>
    <dbReference type="NCBI Taxonomy" id="412755"/>
    <lineage>
        <taxon>unclassified sequences</taxon>
        <taxon>metagenomes</taxon>
        <taxon>ecological metagenomes</taxon>
    </lineage>
</organism>
<accession>A0A0F9D3E8</accession>
<evidence type="ECO:0000256" key="1">
    <source>
        <dbReference type="ARBA" id="ARBA00004808"/>
    </source>
</evidence>
<keyword evidence="3" id="KW-0484">Methanogenesis</keyword>
<dbReference type="GO" id="GO:0051912">
    <property type="term" value="F:CoB--CoM heterodisulfide reductase activity"/>
    <property type="evidence" value="ECO:0007669"/>
    <property type="project" value="InterPro"/>
</dbReference>
<comment type="similarity">
    <text evidence="2">Belongs to the HdrB family.</text>
</comment>
<feature type="non-terminal residue" evidence="6">
    <location>
        <position position="1"/>
    </location>
</feature>
<evidence type="ECO:0000256" key="2">
    <source>
        <dbReference type="ARBA" id="ARBA00010431"/>
    </source>
</evidence>
<dbReference type="AlphaFoldDB" id="A0A0F9D3E8"/>
<proteinExistence type="inferred from homology"/>
<evidence type="ECO:0000259" key="5">
    <source>
        <dbReference type="Pfam" id="PF02754"/>
    </source>
</evidence>
<protein>
    <recommendedName>
        <fullName evidence="5">Cysteine-rich domain-containing protein</fullName>
    </recommendedName>
</protein>
<dbReference type="PANTHER" id="PTHR42947">
    <property type="entry name" value="COB--COM HETERODISULFIDE REDUCTASE SUBUNIT B 1"/>
    <property type="match status" value="1"/>
</dbReference>
<feature type="domain" description="Cysteine-rich" evidence="5">
    <location>
        <begin position="162"/>
        <end position="254"/>
    </location>
</feature>
<dbReference type="InterPro" id="IPR051278">
    <property type="entry name" value="HdrB/HdrD_reductase"/>
</dbReference>